<dbReference type="SMART" id="SM00932">
    <property type="entry name" value="Nfu_N"/>
    <property type="match status" value="1"/>
</dbReference>
<evidence type="ECO:0000313" key="3">
    <source>
        <dbReference type="EMBL" id="KAL3320511.1"/>
    </source>
</evidence>
<dbReference type="SUPFAM" id="SSF110836">
    <property type="entry name" value="Hypothetical protein SAV1430"/>
    <property type="match status" value="1"/>
</dbReference>
<dbReference type="InterPro" id="IPR036498">
    <property type="entry name" value="Nfu/NifU_N_sf"/>
</dbReference>
<name>A0ABD2QPT5_9PLAT</name>
<reference evidence="3 4" key="1">
    <citation type="submission" date="2024-11" db="EMBL/GenBank/DDBJ databases">
        <title>Adaptive evolution of stress response genes in parasites aligns with host niche diversity.</title>
        <authorList>
            <person name="Hahn C."/>
            <person name="Resl P."/>
        </authorList>
    </citation>
    <scope>NUCLEOTIDE SEQUENCE [LARGE SCALE GENOMIC DNA]</scope>
    <source>
        <strain evidence="3">EGGRZ-B1_66</strain>
        <tissue evidence="3">Body</tissue>
    </source>
</reference>
<dbReference type="EMBL" id="JBJKFK010000047">
    <property type="protein sequence ID" value="KAL3320511.1"/>
    <property type="molecule type" value="Genomic_DNA"/>
</dbReference>
<comment type="similarity">
    <text evidence="1">Belongs to the NifU family.</text>
</comment>
<gene>
    <name evidence="3" type="primary">NFU1</name>
    <name evidence="3" type="ORF">Ciccas_000810</name>
</gene>
<dbReference type="Proteomes" id="UP001626550">
    <property type="component" value="Unassembled WGS sequence"/>
</dbReference>
<sequence length="137" mass="15291">MFFPIRSPSGLLKSVCLLRRLEPSFMQLRKIFIQTQETPNPNSIKCFPGKTVLDDGTYDFPTRTDAKNSPLAKVLFNVKGVERVFFGNDYISITKEDNADWSVLKPELFATMMDFFTSGLPIITATPQAANSSSNSA</sequence>
<dbReference type="Pfam" id="PF08712">
    <property type="entry name" value="Nfu_N"/>
    <property type="match status" value="1"/>
</dbReference>
<dbReference type="PANTHER" id="PTHR11178">
    <property type="entry name" value="IRON-SULFUR CLUSTER SCAFFOLD PROTEIN NFU-RELATED"/>
    <property type="match status" value="1"/>
</dbReference>
<accession>A0ABD2QPT5</accession>
<evidence type="ECO:0000259" key="2">
    <source>
        <dbReference type="SMART" id="SM00932"/>
    </source>
</evidence>
<dbReference type="AlphaFoldDB" id="A0ABD2QPT5"/>
<keyword evidence="4" id="KW-1185">Reference proteome</keyword>
<feature type="domain" description="Scaffold protein Nfu/NifU N-terminal" evidence="2">
    <location>
        <begin position="33"/>
        <end position="119"/>
    </location>
</feature>
<dbReference type="FunFam" id="3.30.1370.70:FF:000002">
    <property type="entry name" value="NFU1 iron-sulfur cluster scaffold homolog, mitochondrial"/>
    <property type="match status" value="1"/>
</dbReference>
<comment type="caution">
    <text evidence="3">The sequence shown here is derived from an EMBL/GenBank/DDBJ whole genome shotgun (WGS) entry which is preliminary data.</text>
</comment>
<evidence type="ECO:0000313" key="4">
    <source>
        <dbReference type="Proteomes" id="UP001626550"/>
    </source>
</evidence>
<dbReference type="PANTHER" id="PTHR11178:SF1">
    <property type="entry name" value="NFU1 IRON-SULFUR CLUSTER SCAFFOLD HOMOLOG, MITOCHONDRIAL"/>
    <property type="match status" value="1"/>
</dbReference>
<evidence type="ECO:0000256" key="1">
    <source>
        <dbReference type="ARBA" id="ARBA00006420"/>
    </source>
</evidence>
<protein>
    <submittedName>
        <fullName evidence="3">Nifu-like protein</fullName>
    </submittedName>
</protein>
<organism evidence="3 4">
    <name type="scientific">Cichlidogyrus casuarinus</name>
    <dbReference type="NCBI Taxonomy" id="1844966"/>
    <lineage>
        <taxon>Eukaryota</taxon>
        <taxon>Metazoa</taxon>
        <taxon>Spiralia</taxon>
        <taxon>Lophotrochozoa</taxon>
        <taxon>Platyhelminthes</taxon>
        <taxon>Monogenea</taxon>
        <taxon>Monopisthocotylea</taxon>
        <taxon>Dactylogyridea</taxon>
        <taxon>Ancyrocephalidae</taxon>
        <taxon>Cichlidogyrus</taxon>
    </lineage>
</organism>
<dbReference type="InterPro" id="IPR014824">
    <property type="entry name" value="Nfu/NifU_N"/>
</dbReference>
<proteinExistence type="inferred from homology"/>
<dbReference type="Gene3D" id="3.30.1370.70">
    <property type="entry name" value="Scaffold protein Nfu/NifU, N-terminal domain"/>
    <property type="match status" value="1"/>
</dbReference>